<sequence>MTPGRTRARWTLALLLPLTLTGCAGLAATGTVHAEQPISNAAVPHVDVQPIGPYDGESAEDVVTGFLVAGASLDDDYGVARQFLTSTASAKWQSAEGAVITTSDSDFKVTQQGSGRVRVSAAEQAVLDTTGHITAREPNSRIDASFGVTRVGGQWRISSLPAGFRPWISNVNFSQVYTPQRIYYPSATSRVLVPDVQWYPAAGLATAVARAVLAAPPTWLQGALRTPNQSHIGLAINAVPVDPNTGVASIDLTASAQRADGTVRTALWAAMTASLTGVNSTVMVVPSVTRVELTAGGNRVAAPHLPAQPATAADLGYAVAGSPSAALITRNGSVLSWQGSGPAGPLRDSGESGENTVRLPAISSKYYDLGADTSGDAIAALSIDRASLGVWVKRSFHVVPTFAGNLTRPTFTGSTALVAGISGTPRRGAAPSGGGVWAVDTAAGSRVTARQLSVPWLGRSVVLALKVSAEGARVAMVVRDGQGRTSVQVAGLLRDTRGFPIGIGTPVTMPVALASYADVAWLDDVTLGVLGATTPEKGHTQGADEIALVPLSGQPDMFSAPLGVQSVVSGGSGTDDIYVLDHRGSVWTRQGAGWARIPGADDLAAPGT</sequence>
<dbReference type="EMBL" id="JACCFW010000001">
    <property type="protein sequence ID" value="NYJ73982.1"/>
    <property type="molecule type" value="Genomic_DNA"/>
</dbReference>
<accession>A0A853D9R5</accession>
<organism evidence="3 4">
    <name type="scientific">Allobranchiibius huperziae</name>
    <dbReference type="NCBI Taxonomy" id="1874116"/>
    <lineage>
        <taxon>Bacteria</taxon>
        <taxon>Bacillati</taxon>
        <taxon>Actinomycetota</taxon>
        <taxon>Actinomycetes</taxon>
        <taxon>Micrococcales</taxon>
        <taxon>Dermacoccaceae</taxon>
        <taxon>Allobranchiibius</taxon>
    </lineage>
</organism>
<evidence type="ECO:0000256" key="1">
    <source>
        <dbReference type="SAM" id="SignalP"/>
    </source>
</evidence>
<reference evidence="3 4" key="1">
    <citation type="submission" date="2020-07" db="EMBL/GenBank/DDBJ databases">
        <title>Sequencing the genomes of 1000 actinobacteria strains.</title>
        <authorList>
            <person name="Klenk H.-P."/>
        </authorList>
    </citation>
    <scope>NUCLEOTIDE SEQUENCE [LARGE SCALE GENOMIC DNA]</scope>
    <source>
        <strain evidence="3 4">DSM 29531</strain>
    </source>
</reference>
<feature type="domain" description="Lipoprotein LpqB N-terminal" evidence="2">
    <location>
        <begin position="52"/>
        <end position="171"/>
    </location>
</feature>
<evidence type="ECO:0000313" key="3">
    <source>
        <dbReference type="EMBL" id="NYJ73982.1"/>
    </source>
</evidence>
<evidence type="ECO:0000313" key="4">
    <source>
        <dbReference type="Proteomes" id="UP000571817"/>
    </source>
</evidence>
<dbReference type="Proteomes" id="UP000571817">
    <property type="component" value="Unassembled WGS sequence"/>
</dbReference>
<dbReference type="RefSeq" id="WP_179479571.1">
    <property type="nucleotide sequence ID" value="NZ_JACCFW010000001.1"/>
</dbReference>
<comment type="caution">
    <text evidence="3">The sequence shown here is derived from an EMBL/GenBank/DDBJ whole genome shotgun (WGS) entry which is preliminary data.</text>
</comment>
<evidence type="ECO:0000259" key="2">
    <source>
        <dbReference type="Pfam" id="PF25976"/>
    </source>
</evidence>
<protein>
    <recommendedName>
        <fullName evidence="2">Lipoprotein LpqB N-terminal domain-containing protein</fullName>
    </recommendedName>
</protein>
<dbReference type="InterPro" id="IPR059026">
    <property type="entry name" value="LpqB_N"/>
</dbReference>
<feature type="signal peptide" evidence="1">
    <location>
        <begin position="1"/>
        <end position="34"/>
    </location>
</feature>
<name>A0A853D9R5_9MICO</name>
<dbReference type="AlphaFoldDB" id="A0A853D9R5"/>
<keyword evidence="4" id="KW-1185">Reference proteome</keyword>
<feature type="chain" id="PRO_5033050592" description="Lipoprotein LpqB N-terminal domain-containing protein" evidence="1">
    <location>
        <begin position="35"/>
        <end position="608"/>
    </location>
</feature>
<proteinExistence type="predicted"/>
<keyword evidence="1" id="KW-0732">Signal</keyword>
<dbReference type="PROSITE" id="PS51257">
    <property type="entry name" value="PROKAR_LIPOPROTEIN"/>
    <property type="match status" value="1"/>
</dbReference>
<gene>
    <name evidence="3" type="ORF">HNR15_000945</name>
</gene>
<dbReference type="Pfam" id="PF25976">
    <property type="entry name" value="LpqB_N"/>
    <property type="match status" value="1"/>
</dbReference>